<evidence type="ECO:0000313" key="3">
    <source>
        <dbReference type="Proteomes" id="UP001320420"/>
    </source>
</evidence>
<comment type="caution">
    <text evidence="2">The sequence shown here is derived from an EMBL/GenBank/DDBJ whole genome shotgun (WGS) entry which is preliminary data.</text>
</comment>
<feature type="transmembrane region" description="Helical" evidence="1">
    <location>
        <begin position="30"/>
        <end position="47"/>
    </location>
</feature>
<protein>
    <submittedName>
        <fullName evidence="2">Uncharacterized protein</fullName>
    </submittedName>
</protein>
<dbReference type="Proteomes" id="UP001320420">
    <property type="component" value="Unassembled WGS sequence"/>
</dbReference>
<reference evidence="2 3" key="1">
    <citation type="submission" date="2024-02" db="EMBL/GenBank/DDBJ databases">
        <title>De novo assembly and annotation of 12 fungi associated with fruit tree decline syndrome in Ontario, Canada.</title>
        <authorList>
            <person name="Sulman M."/>
            <person name="Ellouze W."/>
            <person name="Ilyukhin E."/>
        </authorList>
    </citation>
    <scope>NUCLEOTIDE SEQUENCE [LARGE SCALE GENOMIC DNA]</scope>
    <source>
        <strain evidence="2 3">M11/M66-122</strain>
    </source>
</reference>
<evidence type="ECO:0000256" key="1">
    <source>
        <dbReference type="SAM" id="Phobius"/>
    </source>
</evidence>
<keyword evidence="1" id="KW-0812">Transmembrane</keyword>
<keyword evidence="1" id="KW-0472">Membrane</keyword>
<name>A0AAN9UYX3_9PEZI</name>
<keyword evidence="1" id="KW-1133">Transmembrane helix</keyword>
<accession>A0AAN9UYX3</accession>
<evidence type="ECO:0000313" key="2">
    <source>
        <dbReference type="EMBL" id="KAK7755662.1"/>
    </source>
</evidence>
<proteinExistence type="predicted"/>
<organism evidence="2 3">
    <name type="scientific">Diatrype stigma</name>
    <dbReference type="NCBI Taxonomy" id="117547"/>
    <lineage>
        <taxon>Eukaryota</taxon>
        <taxon>Fungi</taxon>
        <taxon>Dikarya</taxon>
        <taxon>Ascomycota</taxon>
        <taxon>Pezizomycotina</taxon>
        <taxon>Sordariomycetes</taxon>
        <taxon>Xylariomycetidae</taxon>
        <taxon>Xylariales</taxon>
        <taxon>Diatrypaceae</taxon>
        <taxon>Diatrype</taxon>
    </lineage>
</organism>
<gene>
    <name evidence="2" type="ORF">SLS62_002273</name>
</gene>
<dbReference type="AlphaFoldDB" id="A0AAN9UYX3"/>
<sequence length="105" mass="11163">MSAVFIALQASIDPADKAVAASGLFLTMPIGTILGMALTSAATLSVLRRTLAPRLFELGLNGSQVKEVIRNAVARVEYLDEAPPRVAKAVVESYIDGLEYSHDCD</sequence>
<keyword evidence="3" id="KW-1185">Reference proteome</keyword>
<dbReference type="EMBL" id="JAKJXP020000011">
    <property type="protein sequence ID" value="KAK7755662.1"/>
    <property type="molecule type" value="Genomic_DNA"/>
</dbReference>